<feature type="domain" description="Bifunctional inhibitor/plant lipid transfer protein/seed storage helical" evidence="2">
    <location>
        <begin position="33"/>
        <end position="102"/>
    </location>
</feature>
<gene>
    <name evidence="3" type="ORF">RND81_02G018000</name>
</gene>
<dbReference type="GO" id="GO:0005504">
    <property type="term" value="F:fatty acid binding"/>
    <property type="evidence" value="ECO:0007669"/>
    <property type="project" value="InterPro"/>
</dbReference>
<dbReference type="InterPro" id="IPR016140">
    <property type="entry name" value="Bifunc_inhib/LTP/seed_store"/>
</dbReference>
<evidence type="ECO:0000313" key="3">
    <source>
        <dbReference type="EMBL" id="KAK9747839.1"/>
    </source>
</evidence>
<dbReference type="InterPro" id="IPR036312">
    <property type="entry name" value="Bifun_inhib/LTP/seed_sf"/>
</dbReference>
<feature type="signal peptide" evidence="1">
    <location>
        <begin position="1"/>
        <end position="29"/>
    </location>
</feature>
<evidence type="ECO:0000259" key="2">
    <source>
        <dbReference type="SMART" id="SM00499"/>
    </source>
</evidence>
<keyword evidence="4" id="KW-1185">Reference proteome</keyword>
<dbReference type="AlphaFoldDB" id="A0AAW1MQ25"/>
<dbReference type="PANTHER" id="PTHR33122">
    <property type="entry name" value="LIPID BINDING PROTEIN-RELATED"/>
    <property type="match status" value="1"/>
</dbReference>
<sequence>MEIMGKKLVSIILAISTIMVIIMAQRAEAQDVCGKPASVLLPCLASVRQPNPPSPSPQCCDGLKTMDVQCLCGYVSSPLLPVYGIDKNLALALPGKCGIQGCA</sequence>
<feature type="chain" id="PRO_5043475110" description="Bifunctional inhibitor/plant lipid transfer protein/seed storage helical domain-containing protein" evidence="1">
    <location>
        <begin position="30"/>
        <end position="103"/>
    </location>
</feature>
<protein>
    <recommendedName>
        <fullName evidence="2">Bifunctional inhibitor/plant lipid transfer protein/seed storage helical domain-containing protein</fullName>
    </recommendedName>
</protein>
<accession>A0AAW1MQ25</accession>
<keyword evidence="1" id="KW-0732">Signal</keyword>
<proteinExistence type="predicted"/>
<dbReference type="SMART" id="SM00499">
    <property type="entry name" value="AAI"/>
    <property type="match status" value="1"/>
</dbReference>
<dbReference type="EMBL" id="JBDFQZ010000002">
    <property type="protein sequence ID" value="KAK9747839.1"/>
    <property type="molecule type" value="Genomic_DNA"/>
</dbReference>
<dbReference type="Proteomes" id="UP001443914">
    <property type="component" value="Unassembled WGS sequence"/>
</dbReference>
<dbReference type="SUPFAM" id="SSF47699">
    <property type="entry name" value="Bifunctional inhibitor/lipid-transfer protein/seed storage 2S albumin"/>
    <property type="match status" value="1"/>
</dbReference>
<dbReference type="Gene3D" id="1.10.110.10">
    <property type="entry name" value="Plant lipid-transfer and hydrophobic proteins"/>
    <property type="match status" value="1"/>
</dbReference>
<dbReference type="GO" id="GO:0009627">
    <property type="term" value="P:systemic acquired resistance"/>
    <property type="evidence" value="ECO:0007669"/>
    <property type="project" value="InterPro"/>
</dbReference>
<dbReference type="PANTHER" id="PTHR33122:SF60">
    <property type="entry name" value="LIPID-TRANSFER PROTEIN DIR1-RELATED"/>
    <property type="match status" value="1"/>
</dbReference>
<reference evidence="3" key="1">
    <citation type="submission" date="2024-03" db="EMBL/GenBank/DDBJ databases">
        <title>WGS assembly of Saponaria officinalis var. Norfolk2.</title>
        <authorList>
            <person name="Jenkins J."/>
            <person name="Shu S."/>
            <person name="Grimwood J."/>
            <person name="Barry K."/>
            <person name="Goodstein D."/>
            <person name="Schmutz J."/>
            <person name="Leebens-Mack J."/>
            <person name="Osbourn A."/>
        </authorList>
    </citation>
    <scope>NUCLEOTIDE SEQUENCE [LARGE SCALE GENOMIC DNA]</scope>
    <source>
        <strain evidence="3">JIC</strain>
    </source>
</reference>
<name>A0AAW1MQ25_SAPOF</name>
<evidence type="ECO:0000313" key="4">
    <source>
        <dbReference type="Proteomes" id="UP001443914"/>
    </source>
</evidence>
<organism evidence="3 4">
    <name type="scientific">Saponaria officinalis</name>
    <name type="common">Common soapwort</name>
    <name type="synonym">Lychnis saponaria</name>
    <dbReference type="NCBI Taxonomy" id="3572"/>
    <lineage>
        <taxon>Eukaryota</taxon>
        <taxon>Viridiplantae</taxon>
        <taxon>Streptophyta</taxon>
        <taxon>Embryophyta</taxon>
        <taxon>Tracheophyta</taxon>
        <taxon>Spermatophyta</taxon>
        <taxon>Magnoliopsida</taxon>
        <taxon>eudicotyledons</taxon>
        <taxon>Gunneridae</taxon>
        <taxon>Pentapetalae</taxon>
        <taxon>Caryophyllales</taxon>
        <taxon>Caryophyllaceae</taxon>
        <taxon>Caryophylleae</taxon>
        <taxon>Saponaria</taxon>
    </lineage>
</organism>
<evidence type="ECO:0000256" key="1">
    <source>
        <dbReference type="SAM" id="SignalP"/>
    </source>
</evidence>
<dbReference type="Pfam" id="PF14368">
    <property type="entry name" value="LTP_2"/>
    <property type="match status" value="1"/>
</dbReference>
<dbReference type="InterPro" id="IPR039265">
    <property type="entry name" value="DIR1-like"/>
</dbReference>
<comment type="caution">
    <text evidence="3">The sequence shown here is derived from an EMBL/GenBank/DDBJ whole genome shotgun (WGS) entry which is preliminary data.</text>
</comment>